<reference evidence="1 2" key="1">
    <citation type="submission" date="2019-05" db="EMBL/GenBank/DDBJ databases">
        <title>Another draft genome of Portunus trituberculatus and its Hox gene families provides insights of decapod evolution.</title>
        <authorList>
            <person name="Jeong J.-H."/>
            <person name="Song I."/>
            <person name="Kim S."/>
            <person name="Choi T."/>
            <person name="Kim D."/>
            <person name="Ryu S."/>
            <person name="Kim W."/>
        </authorList>
    </citation>
    <scope>NUCLEOTIDE SEQUENCE [LARGE SCALE GENOMIC DNA]</scope>
    <source>
        <tissue evidence="1">Muscle</tissue>
    </source>
</reference>
<evidence type="ECO:0000313" key="2">
    <source>
        <dbReference type="Proteomes" id="UP000324222"/>
    </source>
</evidence>
<proteinExistence type="predicted"/>
<keyword evidence="2" id="KW-1185">Reference proteome</keyword>
<gene>
    <name evidence="1" type="ORF">E2C01_079796</name>
</gene>
<dbReference type="AlphaFoldDB" id="A0A5B7IWK5"/>
<accession>A0A5B7IWK5</accession>
<dbReference type="Proteomes" id="UP000324222">
    <property type="component" value="Unassembled WGS sequence"/>
</dbReference>
<evidence type="ECO:0000313" key="1">
    <source>
        <dbReference type="EMBL" id="MPC85038.1"/>
    </source>
</evidence>
<dbReference type="EMBL" id="VSRR010067122">
    <property type="protein sequence ID" value="MPC85038.1"/>
    <property type="molecule type" value="Genomic_DNA"/>
</dbReference>
<comment type="caution">
    <text evidence="1">The sequence shown here is derived from an EMBL/GenBank/DDBJ whole genome shotgun (WGS) entry which is preliminary data.</text>
</comment>
<protein>
    <submittedName>
        <fullName evidence="1">Uncharacterized protein</fullName>
    </submittedName>
</protein>
<sequence length="129" mass="14123">MTMPDKDAHKPPVALRMQEPLVTYVYCTSRFSPGSWYKACWYKAAAQGGKAKYPALVPQQNPYSEATLQAALRFVPRRCSLRATMGDNEGDVTDGLDVGGPGVTEVRVVAVLRLRDQGTYPAALRYAGL</sequence>
<organism evidence="1 2">
    <name type="scientific">Portunus trituberculatus</name>
    <name type="common">Swimming crab</name>
    <name type="synonym">Neptunus trituberculatus</name>
    <dbReference type="NCBI Taxonomy" id="210409"/>
    <lineage>
        <taxon>Eukaryota</taxon>
        <taxon>Metazoa</taxon>
        <taxon>Ecdysozoa</taxon>
        <taxon>Arthropoda</taxon>
        <taxon>Crustacea</taxon>
        <taxon>Multicrustacea</taxon>
        <taxon>Malacostraca</taxon>
        <taxon>Eumalacostraca</taxon>
        <taxon>Eucarida</taxon>
        <taxon>Decapoda</taxon>
        <taxon>Pleocyemata</taxon>
        <taxon>Brachyura</taxon>
        <taxon>Eubrachyura</taxon>
        <taxon>Portunoidea</taxon>
        <taxon>Portunidae</taxon>
        <taxon>Portuninae</taxon>
        <taxon>Portunus</taxon>
    </lineage>
</organism>
<name>A0A5B7IWK5_PORTR</name>